<gene>
    <name evidence="2" type="ORF">AKJ09_11424</name>
</gene>
<keyword evidence="3" id="KW-1185">Reference proteome</keyword>
<feature type="compositionally biased region" description="Low complexity" evidence="1">
    <location>
        <begin position="1"/>
        <end position="12"/>
    </location>
</feature>
<dbReference type="EMBL" id="CP012333">
    <property type="protein sequence ID" value="AKV04761.1"/>
    <property type="molecule type" value="Genomic_DNA"/>
</dbReference>
<dbReference type="AlphaFoldDB" id="A0A0K1QG70"/>
<dbReference type="Proteomes" id="UP000064967">
    <property type="component" value="Chromosome"/>
</dbReference>
<protein>
    <submittedName>
        <fullName evidence="2">Uncharacterized protein</fullName>
    </submittedName>
</protein>
<name>A0A0K1QG70_9BACT</name>
<feature type="region of interest" description="Disordered" evidence="1">
    <location>
        <begin position="1"/>
        <end position="51"/>
    </location>
</feature>
<feature type="region of interest" description="Disordered" evidence="1">
    <location>
        <begin position="120"/>
        <end position="152"/>
    </location>
</feature>
<sequence length="248" mass="25735">MSPAAAAALAAARPELGPSEHDRRRLREEIRKRIASGAQGPVDAPPTARPQSFLTGRGMKLVGVCVVAFAVGAVATRQEVAPAVRLAPTPVVRAAVAEPPLPASAPSFATISADALPDAPTVPSSVVRDLPTAPRPSTNRGGKPSMPSATDSLGGEVVLLREAQDALNAGDIARAGQRLDVHAASYPRGLLREERLALHALVHCAEGRVAEAKRAAEELMLANPRSSHLARLRGSCVAETVAPSNPRE</sequence>
<evidence type="ECO:0000256" key="1">
    <source>
        <dbReference type="SAM" id="MobiDB-lite"/>
    </source>
</evidence>
<proteinExistence type="predicted"/>
<organism evidence="2 3">
    <name type="scientific">Labilithrix luteola</name>
    <dbReference type="NCBI Taxonomy" id="1391654"/>
    <lineage>
        <taxon>Bacteria</taxon>
        <taxon>Pseudomonadati</taxon>
        <taxon>Myxococcota</taxon>
        <taxon>Polyangia</taxon>
        <taxon>Polyangiales</taxon>
        <taxon>Labilitrichaceae</taxon>
        <taxon>Labilithrix</taxon>
    </lineage>
</organism>
<feature type="compositionally biased region" description="Basic and acidic residues" evidence="1">
    <location>
        <begin position="18"/>
        <end position="32"/>
    </location>
</feature>
<evidence type="ECO:0000313" key="2">
    <source>
        <dbReference type="EMBL" id="AKV04761.1"/>
    </source>
</evidence>
<reference evidence="2 3" key="1">
    <citation type="submission" date="2015-08" db="EMBL/GenBank/DDBJ databases">
        <authorList>
            <person name="Babu N.S."/>
            <person name="Beckwith C.J."/>
            <person name="Beseler K.G."/>
            <person name="Brison A."/>
            <person name="Carone J.V."/>
            <person name="Caskin T.P."/>
            <person name="Diamond M."/>
            <person name="Durham M.E."/>
            <person name="Foxe J.M."/>
            <person name="Go M."/>
            <person name="Henderson B.A."/>
            <person name="Jones I.B."/>
            <person name="McGettigan J.A."/>
            <person name="Micheletti S.J."/>
            <person name="Nasrallah M.E."/>
            <person name="Ortiz D."/>
            <person name="Piller C.R."/>
            <person name="Privatt S.R."/>
            <person name="Schneider S.L."/>
            <person name="Sharp S."/>
            <person name="Smith T.C."/>
            <person name="Stanton J.D."/>
            <person name="Ullery H.E."/>
            <person name="Wilson R.J."/>
            <person name="Serrano M.G."/>
            <person name="Buck G."/>
            <person name="Lee V."/>
            <person name="Wang Y."/>
            <person name="Carvalho R."/>
            <person name="Voegtly L."/>
            <person name="Shi R."/>
            <person name="Duckworth R."/>
            <person name="Johnson A."/>
            <person name="Loviza R."/>
            <person name="Walstead R."/>
            <person name="Shah Z."/>
            <person name="Kiflezghi M."/>
            <person name="Wade K."/>
            <person name="Ball S.L."/>
            <person name="Bradley K.W."/>
            <person name="Asai D.J."/>
            <person name="Bowman C.A."/>
            <person name="Russell D.A."/>
            <person name="Pope W.H."/>
            <person name="Jacobs-Sera D."/>
            <person name="Hendrix R.W."/>
            <person name="Hatfull G.F."/>
        </authorList>
    </citation>
    <scope>NUCLEOTIDE SEQUENCE [LARGE SCALE GENOMIC DNA]</scope>
    <source>
        <strain evidence="2 3">DSM 27648</strain>
    </source>
</reference>
<evidence type="ECO:0000313" key="3">
    <source>
        <dbReference type="Proteomes" id="UP000064967"/>
    </source>
</evidence>
<accession>A0A0K1QG70</accession>
<dbReference type="KEGG" id="llu:AKJ09_11424"/>
<dbReference type="STRING" id="1391654.AKJ09_11424"/>